<accession>A0A6M1RP75</accession>
<evidence type="ECO:0000256" key="9">
    <source>
        <dbReference type="ARBA" id="ARBA00048531"/>
    </source>
</evidence>
<evidence type="ECO:0000256" key="6">
    <source>
        <dbReference type="ARBA" id="ARBA00022898"/>
    </source>
</evidence>
<gene>
    <name evidence="11" type="ORF">G6N76_05305</name>
</gene>
<keyword evidence="6" id="KW-0663">Pyridoxal phosphate</keyword>
<feature type="domain" description="Aminotransferase class I/classII large" evidence="10">
    <location>
        <begin position="42"/>
        <end position="328"/>
    </location>
</feature>
<dbReference type="UniPathway" id="UPA00148"/>
<dbReference type="InterPro" id="IPR015424">
    <property type="entry name" value="PyrdxlP-dep_Trfase"/>
</dbReference>
<dbReference type="Gene3D" id="3.90.1150.10">
    <property type="entry name" value="Aspartate Aminotransferase, domain 1"/>
    <property type="match status" value="1"/>
</dbReference>
<dbReference type="EMBL" id="JAAKZH010000001">
    <property type="protein sequence ID" value="NGO63082.1"/>
    <property type="molecule type" value="Genomic_DNA"/>
</dbReference>
<keyword evidence="5" id="KW-0169">Cobalamin biosynthesis</keyword>
<proteinExistence type="predicted"/>
<dbReference type="PROSITE" id="PS00105">
    <property type="entry name" value="AA_TRANSFER_CLASS_1"/>
    <property type="match status" value="1"/>
</dbReference>
<dbReference type="GO" id="GO:0030170">
    <property type="term" value="F:pyridoxal phosphate binding"/>
    <property type="evidence" value="ECO:0007669"/>
    <property type="project" value="InterPro"/>
</dbReference>
<protein>
    <recommendedName>
        <fullName evidence="4">threonine-phosphate decarboxylase</fullName>
        <ecNumber evidence="4">4.1.1.81</ecNumber>
    </recommendedName>
    <alternativeName>
        <fullName evidence="8">L-threonine-O-3-phosphate decarboxylase</fullName>
    </alternativeName>
</protein>
<keyword evidence="7 11" id="KW-0456">Lyase</keyword>
<evidence type="ECO:0000259" key="10">
    <source>
        <dbReference type="Pfam" id="PF00155"/>
    </source>
</evidence>
<comment type="pathway">
    <text evidence="3">Cofactor biosynthesis; adenosylcobalamin biosynthesis.</text>
</comment>
<dbReference type="GO" id="GO:0009236">
    <property type="term" value="P:cobalamin biosynthetic process"/>
    <property type="evidence" value="ECO:0007669"/>
    <property type="project" value="UniProtKB-UniPathway"/>
</dbReference>
<evidence type="ECO:0000313" key="12">
    <source>
        <dbReference type="Proteomes" id="UP000477849"/>
    </source>
</evidence>
<reference evidence="11 12" key="1">
    <citation type="submission" date="2020-02" db="EMBL/GenBank/DDBJ databases">
        <title>Genome sequence of the type strain CCBAU10050 of Rhizobium daejeonense.</title>
        <authorList>
            <person name="Gao J."/>
            <person name="Sun J."/>
        </authorList>
    </citation>
    <scope>NUCLEOTIDE SEQUENCE [LARGE SCALE GENOMIC DNA]</scope>
    <source>
        <strain evidence="11 12">CCBAU10050</strain>
    </source>
</reference>
<evidence type="ECO:0000313" key="11">
    <source>
        <dbReference type="EMBL" id="NGO63082.1"/>
    </source>
</evidence>
<dbReference type="SUPFAM" id="SSF53383">
    <property type="entry name" value="PLP-dependent transferases"/>
    <property type="match status" value="1"/>
</dbReference>
<dbReference type="GO" id="GO:0048472">
    <property type="term" value="F:threonine-phosphate decarboxylase activity"/>
    <property type="evidence" value="ECO:0007669"/>
    <property type="project" value="UniProtKB-EC"/>
</dbReference>
<keyword evidence="12" id="KW-1185">Reference proteome</keyword>
<dbReference type="InterPro" id="IPR005860">
    <property type="entry name" value="CobD"/>
</dbReference>
<dbReference type="EC" id="4.1.1.81" evidence="4"/>
<dbReference type="Proteomes" id="UP000477849">
    <property type="component" value="Unassembled WGS sequence"/>
</dbReference>
<name>A0A6M1RP75_9HYPH</name>
<evidence type="ECO:0000256" key="8">
    <source>
        <dbReference type="ARBA" id="ARBA00029996"/>
    </source>
</evidence>
<dbReference type="Pfam" id="PF00155">
    <property type="entry name" value="Aminotran_1_2"/>
    <property type="match status" value="1"/>
</dbReference>
<evidence type="ECO:0000256" key="7">
    <source>
        <dbReference type="ARBA" id="ARBA00023239"/>
    </source>
</evidence>
<comment type="function">
    <text evidence="2">Decarboxylates L-threonine-O-3-phosphate to yield (R)-1-amino-2-propanol O-2-phosphate, the precursor for the linkage between the nucleotide loop and the corrin ring in cobalamin.</text>
</comment>
<evidence type="ECO:0000256" key="2">
    <source>
        <dbReference type="ARBA" id="ARBA00003444"/>
    </source>
</evidence>
<organism evidence="11 12">
    <name type="scientific">Rhizobium daejeonense</name>
    <dbReference type="NCBI Taxonomy" id="240521"/>
    <lineage>
        <taxon>Bacteria</taxon>
        <taxon>Pseudomonadati</taxon>
        <taxon>Pseudomonadota</taxon>
        <taxon>Alphaproteobacteria</taxon>
        <taxon>Hyphomicrobiales</taxon>
        <taxon>Rhizobiaceae</taxon>
        <taxon>Rhizobium/Agrobacterium group</taxon>
        <taxon>Rhizobium</taxon>
    </lineage>
</organism>
<comment type="catalytic activity">
    <reaction evidence="9">
        <text>O-phospho-L-threonine + H(+) = (R)-1-aminopropan-2-yl phosphate + CO2</text>
        <dbReference type="Rhea" id="RHEA:11492"/>
        <dbReference type="ChEBI" id="CHEBI:15378"/>
        <dbReference type="ChEBI" id="CHEBI:16526"/>
        <dbReference type="ChEBI" id="CHEBI:58563"/>
        <dbReference type="ChEBI" id="CHEBI:58675"/>
        <dbReference type="EC" id="4.1.1.81"/>
    </reaction>
</comment>
<sequence length="333" mass="35834">MSGTVIHGGGITAAAARFGGRAEDWLDLSTGLNPCPPELPEVSLRAWHRLPDRHLELDARRAAQAFYGTGEILPLPVPGTQSAIQMLPRLVASDRPVAILSPTYGEYGRVFEAEGRSVERIASLDDVGGRHGLVVAVNPNNPTGRIFPPEKLLERADRLSQSGGLLVVDEAFGDCAPEVSVAGEVKRHPNLIVFRSFGKFFGMAGTRLGFVVAEPEILERMESWLGPWAVSGPALSMAASMLSGEKDSIRQVIAARRAALGAVLADAGLRVSGGTDLFALVEDDEAAALHEHLCRSHILTRAFDYAPKWLRIGLAPDEQSDRRLAQALKGWAR</sequence>
<comment type="cofactor">
    <cofactor evidence="1">
        <name>pyridoxal 5'-phosphate</name>
        <dbReference type="ChEBI" id="CHEBI:597326"/>
    </cofactor>
</comment>
<dbReference type="CDD" id="cd00609">
    <property type="entry name" value="AAT_like"/>
    <property type="match status" value="1"/>
</dbReference>
<dbReference type="RefSeq" id="WP_163899291.1">
    <property type="nucleotide sequence ID" value="NZ_CP048427.1"/>
</dbReference>
<dbReference type="NCBIfam" id="TIGR01140">
    <property type="entry name" value="L_thr_O3P_dcar"/>
    <property type="match status" value="1"/>
</dbReference>
<dbReference type="InterPro" id="IPR015422">
    <property type="entry name" value="PyrdxlP-dep_Trfase_small"/>
</dbReference>
<dbReference type="InterPro" id="IPR004839">
    <property type="entry name" value="Aminotransferase_I/II_large"/>
</dbReference>
<evidence type="ECO:0000256" key="3">
    <source>
        <dbReference type="ARBA" id="ARBA00004953"/>
    </source>
</evidence>
<dbReference type="AlphaFoldDB" id="A0A6M1RP75"/>
<evidence type="ECO:0000256" key="5">
    <source>
        <dbReference type="ARBA" id="ARBA00022573"/>
    </source>
</evidence>
<comment type="caution">
    <text evidence="11">The sequence shown here is derived from an EMBL/GenBank/DDBJ whole genome shotgun (WGS) entry which is preliminary data.</text>
</comment>
<dbReference type="InterPro" id="IPR004838">
    <property type="entry name" value="NHTrfase_class1_PyrdxlP-BS"/>
</dbReference>
<dbReference type="Gene3D" id="3.40.640.10">
    <property type="entry name" value="Type I PLP-dependent aspartate aminotransferase-like (Major domain)"/>
    <property type="match status" value="1"/>
</dbReference>
<evidence type="ECO:0000256" key="4">
    <source>
        <dbReference type="ARBA" id="ARBA00012285"/>
    </source>
</evidence>
<dbReference type="InterPro" id="IPR015421">
    <property type="entry name" value="PyrdxlP-dep_Trfase_major"/>
</dbReference>
<evidence type="ECO:0000256" key="1">
    <source>
        <dbReference type="ARBA" id="ARBA00001933"/>
    </source>
</evidence>
<dbReference type="PANTHER" id="PTHR42885:SF1">
    <property type="entry name" value="THREONINE-PHOSPHATE DECARBOXYLASE"/>
    <property type="match status" value="1"/>
</dbReference>
<dbReference type="PANTHER" id="PTHR42885">
    <property type="entry name" value="HISTIDINOL-PHOSPHATE AMINOTRANSFERASE-RELATED"/>
    <property type="match status" value="1"/>
</dbReference>